<evidence type="ECO:0000313" key="2">
    <source>
        <dbReference type="EMBL" id="GAA0149993.1"/>
    </source>
</evidence>
<name>A0AAV3PFH0_LITER</name>
<keyword evidence="3" id="KW-1185">Reference proteome</keyword>
<evidence type="ECO:0000313" key="3">
    <source>
        <dbReference type="Proteomes" id="UP001454036"/>
    </source>
</evidence>
<dbReference type="AlphaFoldDB" id="A0AAV3PFH0"/>
<evidence type="ECO:0000259" key="1">
    <source>
        <dbReference type="Pfam" id="PF13966"/>
    </source>
</evidence>
<dbReference type="Proteomes" id="UP001454036">
    <property type="component" value="Unassembled WGS sequence"/>
</dbReference>
<dbReference type="InterPro" id="IPR026960">
    <property type="entry name" value="RVT-Znf"/>
</dbReference>
<sequence length="256" mass="29772">MQIGDDSRTSFWHDNWSNRGIMADVVSNETKKCLRIAENATVEEIILRGGWPTGRKLTRKVQQLKDDMPRNGRRLSGLKAASPRVALCVGCFFHGKLPTKDRLKRWGVCEGDKCIFIGEKENLDHLFFKCDYSSGVWRKILMYMEDYWVPGEWNEEGQIVMQKYKRKSFKSRLRKLCFFCVVYEIWVERNRSVFESINREVDCVVQSCIVVIMSRGGGFLEVRRIGGYTTGKWTFRVGVNRRQPAANIILASGWHR</sequence>
<proteinExistence type="predicted"/>
<feature type="domain" description="Reverse transcriptase zinc-binding" evidence="1">
    <location>
        <begin position="79"/>
        <end position="137"/>
    </location>
</feature>
<protein>
    <recommendedName>
        <fullName evidence="1">Reverse transcriptase zinc-binding domain-containing protein</fullName>
    </recommendedName>
</protein>
<organism evidence="2 3">
    <name type="scientific">Lithospermum erythrorhizon</name>
    <name type="common">Purple gromwell</name>
    <name type="synonym">Lithospermum officinale var. erythrorhizon</name>
    <dbReference type="NCBI Taxonomy" id="34254"/>
    <lineage>
        <taxon>Eukaryota</taxon>
        <taxon>Viridiplantae</taxon>
        <taxon>Streptophyta</taxon>
        <taxon>Embryophyta</taxon>
        <taxon>Tracheophyta</taxon>
        <taxon>Spermatophyta</taxon>
        <taxon>Magnoliopsida</taxon>
        <taxon>eudicotyledons</taxon>
        <taxon>Gunneridae</taxon>
        <taxon>Pentapetalae</taxon>
        <taxon>asterids</taxon>
        <taxon>lamiids</taxon>
        <taxon>Boraginales</taxon>
        <taxon>Boraginaceae</taxon>
        <taxon>Boraginoideae</taxon>
        <taxon>Lithospermeae</taxon>
        <taxon>Lithospermum</taxon>
    </lineage>
</organism>
<dbReference type="Pfam" id="PF13966">
    <property type="entry name" value="zf-RVT"/>
    <property type="match status" value="1"/>
</dbReference>
<comment type="caution">
    <text evidence="2">The sequence shown here is derived from an EMBL/GenBank/DDBJ whole genome shotgun (WGS) entry which is preliminary data.</text>
</comment>
<dbReference type="EMBL" id="BAABME010001506">
    <property type="protein sequence ID" value="GAA0149993.1"/>
    <property type="molecule type" value="Genomic_DNA"/>
</dbReference>
<accession>A0AAV3PFH0</accession>
<gene>
    <name evidence="2" type="ORF">LIER_09029</name>
</gene>
<reference evidence="2 3" key="1">
    <citation type="submission" date="2024-01" db="EMBL/GenBank/DDBJ databases">
        <title>The complete chloroplast genome sequence of Lithospermum erythrorhizon: insights into the phylogenetic relationship among Boraginaceae species and the maternal lineages of purple gromwells.</title>
        <authorList>
            <person name="Okada T."/>
            <person name="Watanabe K."/>
        </authorList>
    </citation>
    <scope>NUCLEOTIDE SEQUENCE [LARGE SCALE GENOMIC DNA]</scope>
</reference>